<comment type="caution">
    <text evidence="4">The sequence shown here is derived from an EMBL/GenBank/DDBJ whole genome shotgun (WGS) entry which is preliminary data.</text>
</comment>
<keyword evidence="5" id="KW-1185">Reference proteome</keyword>
<dbReference type="SUPFAM" id="SSF48230">
    <property type="entry name" value="Chondroitin AC/alginate lyase"/>
    <property type="match status" value="1"/>
</dbReference>
<protein>
    <recommendedName>
        <fullName evidence="3">Alginate lyase domain-containing protein</fullName>
    </recommendedName>
</protein>
<name>A0ABU1Z8K0_9BURK</name>
<keyword evidence="2" id="KW-0456">Lyase</keyword>
<dbReference type="Proteomes" id="UP001180536">
    <property type="component" value="Unassembled WGS sequence"/>
</dbReference>
<dbReference type="Gene3D" id="2.60.120.200">
    <property type="match status" value="1"/>
</dbReference>
<dbReference type="Pfam" id="PF05426">
    <property type="entry name" value="Alginate_lyase"/>
    <property type="match status" value="1"/>
</dbReference>
<organism evidence="4 5">
    <name type="scientific">Pelomonas aquatica</name>
    <dbReference type="NCBI Taxonomy" id="431058"/>
    <lineage>
        <taxon>Bacteria</taxon>
        <taxon>Pseudomonadati</taxon>
        <taxon>Pseudomonadota</taxon>
        <taxon>Betaproteobacteria</taxon>
        <taxon>Burkholderiales</taxon>
        <taxon>Sphaerotilaceae</taxon>
        <taxon>Roseateles</taxon>
    </lineage>
</organism>
<reference evidence="4 5" key="1">
    <citation type="submission" date="2023-07" db="EMBL/GenBank/DDBJ databases">
        <title>Sorghum-associated microbial communities from plants grown in Nebraska, USA.</title>
        <authorList>
            <person name="Schachtman D."/>
        </authorList>
    </citation>
    <scope>NUCLEOTIDE SEQUENCE [LARGE SCALE GENOMIC DNA]</scope>
    <source>
        <strain evidence="4 5">BE310</strain>
    </source>
</reference>
<evidence type="ECO:0000313" key="4">
    <source>
        <dbReference type="EMBL" id="MDR7296768.1"/>
    </source>
</evidence>
<proteinExistence type="predicted"/>
<feature type="domain" description="Alginate lyase" evidence="3">
    <location>
        <begin position="154"/>
        <end position="369"/>
    </location>
</feature>
<dbReference type="InterPro" id="IPR013320">
    <property type="entry name" value="ConA-like_dom_sf"/>
</dbReference>
<dbReference type="EMBL" id="JAVDXQ010000003">
    <property type="protein sequence ID" value="MDR7296768.1"/>
    <property type="molecule type" value="Genomic_DNA"/>
</dbReference>
<dbReference type="InterPro" id="IPR008929">
    <property type="entry name" value="Chondroitin_lyas"/>
</dbReference>
<dbReference type="SUPFAM" id="SSF49899">
    <property type="entry name" value="Concanavalin A-like lectins/glucanases"/>
    <property type="match status" value="1"/>
</dbReference>
<keyword evidence="1" id="KW-0732">Signal</keyword>
<accession>A0ABU1Z8K0</accession>
<dbReference type="InterPro" id="IPR008397">
    <property type="entry name" value="Alginate_lyase_dom"/>
</dbReference>
<dbReference type="Pfam" id="PF13385">
    <property type="entry name" value="Laminin_G_3"/>
    <property type="match status" value="1"/>
</dbReference>
<evidence type="ECO:0000256" key="1">
    <source>
        <dbReference type="ARBA" id="ARBA00022729"/>
    </source>
</evidence>
<dbReference type="Gene3D" id="1.50.10.100">
    <property type="entry name" value="Chondroitin AC/alginate lyase"/>
    <property type="match status" value="1"/>
</dbReference>
<evidence type="ECO:0000256" key="2">
    <source>
        <dbReference type="ARBA" id="ARBA00023239"/>
    </source>
</evidence>
<gene>
    <name evidence="4" type="ORF">J2X16_002115</name>
</gene>
<evidence type="ECO:0000259" key="3">
    <source>
        <dbReference type="Pfam" id="PF05426"/>
    </source>
</evidence>
<evidence type="ECO:0000313" key="5">
    <source>
        <dbReference type="Proteomes" id="UP001180536"/>
    </source>
</evidence>
<sequence length="758" mass="80284">MALGCFTVMDFDIDAFLAATGNRRQWMQRALLTGGTLGVAGCGGGSGGAGADAAAADSAAAASGSAASAATVAAPMTPDTAGTVAVASTSAPRSFAHPGLLHTEADFTRMRTQLAAGREPWVGGYRALTSSGRAQLGRDPQPLATVVRGGEGENFRAMVEDVQRAYQLALRWKVSGDKAYADQAVRYVNAWVSTMTTLTGNNDHYLAAGIYGYQWANAAEILRTYPGWSASDVAACQHWLLKHFYPLTSTFLKTHAGSNVTNHWANWDLVCLVGMLSFGVFCDRADVYQEALDYFVSNGRGNGASQHMVYARHPGHMGQWQESGRDQGHATLSLGMAGYLCETAWNQGDDLYGLDDNRLLAGAEYVAKSQLRDAAGAFYTLPFYTYSNRQGTRTAVSDGGRPNLRPCWEAIYNHYVKRKGLAAPWVTALAAQLRPEGNTWLGDDLSFGTLTYSRDAEKSRVPPSGMQAIVRGGAAQLSWWGSADAAAHAVMRAAAGSSAYAELARVPAGELNTLTDASATSGRWLYQIRALDGAGATLSTSAASTVDLDAPLLINLPLDDGQGAGARDTSGHGLNAVLKGGASWGAGRQANRQALALDGASGHLEMPEGLLVRAGDVTLTAWVWWNGVTRGNARVFDFGSTDITYLALLVSPDAMRVSVTNTSYFGEQTVSASALPKGRWVHLAVTLRDRTCTLYVDGAAASSITTMDLAPYQLGNTTHNWLGRAQYGADPYFNGRLQDFRIYGGALDAGAVQALAGG</sequence>